<dbReference type="Pfam" id="PF02663">
    <property type="entry name" value="FmdE"/>
    <property type="match status" value="1"/>
</dbReference>
<dbReference type="PANTHER" id="PTHR39418">
    <property type="entry name" value="DEHYDROGENASE-RELATED"/>
    <property type="match status" value="1"/>
</dbReference>
<accession>A0A7J3M3V4</accession>
<dbReference type="PANTHER" id="PTHR39418:SF1">
    <property type="entry name" value="DEHYDROGENASE"/>
    <property type="match status" value="1"/>
</dbReference>
<reference evidence="2" key="1">
    <citation type="journal article" date="2020" name="mSystems">
        <title>Genome- and Community-Level Interaction Insights into Carbon Utilization and Element Cycling Functions of Hydrothermarchaeota in Hydrothermal Sediment.</title>
        <authorList>
            <person name="Zhou Z."/>
            <person name="Liu Y."/>
            <person name="Xu W."/>
            <person name="Pan J."/>
            <person name="Luo Z.H."/>
            <person name="Li M."/>
        </authorList>
    </citation>
    <scope>NUCLEOTIDE SEQUENCE [LARGE SCALE GENOMIC DNA]</scope>
    <source>
        <strain evidence="2">SpSt-587</strain>
    </source>
</reference>
<organism evidence="2">
    <name type="scientific">Archaeoglobus fulgidus</name>
    <dbReference type="NCBI Taxonomy" id="2234"/>
    <lineage>
        <taxon>Archaea</taxon>
        <taxon>Methanobacteriati</taxon>
        <taxon>Methanobacteriota</taxon>
        <taxon>Archaeoglobi</taxon>
        <taxon>Archaeoglobales</taxon>
        <taxon>Archaeoglobaceae</taxon>
        <taxon>Archaeoglobus</taxon>
    </lineage>
</organism>
<name>A0A7J3M3V4_ARCFL</name>
<dbReference type="InterPro" id="IPR003814">
    <property type="entry name" value="FmdEsu_dom"/>
</dbReference>
<evidence type="ECO:0000259" key="1">
    <source>
        <dbReference type="Pfam" id="PF02663"/>
    </source>
</evidence>
<dbReference type="AlphaFoldDB" id="A0A7J3M3V4"/>
<comment type="caution">
    <text evidence="2">The sequence shown here is derived from an EMBL/GenBank/DDBJ whole genome shotgun (WGS) entry which is preliminary data.</text>
</comment>
<dbReference type="EMBL" id="DSYZ01000150">
    <property type="protein sequence ID" value="HGT83657.1"/>
    <property type="molecule type" value="Genomic_DNA"/>
</dbReference>
<protein>
    <submittedName>
        <fullName evidence="2">Formylmethanofuran dehydrogenase</fullName>
    </submittedName>
</protein>
<dbReference type="Gene3D" id="3.30.1330.130">
    <property type="match status" value="1"/>
</dbReference>
<proteinExistence type="predicted"/>
<sequence length="151" mass="17286">MTKFLTLTFSRGMLSLEDAVKMHGHKGPWLVLGYRAGLRALELLKPEDEHDLTCKVRCPLKTPYTCSIDGIQVSTGCTLGKMNISVEEEHDRIEFLFSNKKKKSLLELRVRECAVEKIKSYLSKEGMNFASNYVERADFAELFEEKVICDF</sequence>
<dbReference type="SUPFAM" id="SSF143555">
    <property type="entry name" value="FwdE-like"/>
    <property type="match status" value="1"/>
</dbReference>
<feature type="domain" description="Formylmethanofuran dehydrogenase subunit E" evidence="1">
    <location>
        <begin position="22"/>
        <end position="124"/>
    </location>
</feature>
<dbReference type="InterPro" id="IPR053194">
    <property type="entry name" value="tRNA_methyltr_O"/>
</dbReference>
<evidence type="ECO:0000313" key="2">
    <source>
        <dbReference type="EMBL" id="HGT83657.1"/>
    </source>
</evidence>
<gene>
    <name evidence="2" type="ORF">ENT52_08050</name>
</gene>